<feature type="compositionally biased region" description="Acidic residues" evidence="1">
    <location>
        <begin position="15"/>
        <end position="30"/>
    </location>
</feature>
<organism evidence="2 3">
    <name type="scientific">Gymnopilus dilepis</name>
    <dbReference type="NCBI Taxonomy" id="231916"/>
    <lineage>
        <taxon>Eukaryota</taxon>
        <taxon>Fungi</taxon>
        <taxon>Dikarya</taxon>
        <taxon>Basidiomycota</taxon>
        <taxon>Agaricomycotina</taxon>
        <taxon>Agaricomycetes</taxon>
        <taxon>Agaricomycetidae</taxon>
        <taxon>Agaricales</taxon>
        <taxon>Agaricineae</taxon>
        <taxon>Hymenogastraceae</taxon>
        <taxon>Gymnopilus</taxon>
    </lineage>
</organism>
<comment type="caution">
    <text evidence="2">The sequence shown here is derived from an EMBL/GenBank/DDBJ whole genome shotgun (WGS) entry which is preliminary data.</text>
</comment>
<keyword evidence="3" id="KW-1185">Reference proteome</keyword>
<dbReference type="STRING" id="231916.A0A409VG56"/>
<proteinExistence type="predicted"/>
<dbReference type="Proteomes" id="UP000284706">
    <property type="component" value="Unassembled WGS sequence"/>
</dbReference>
<dbReference type="EMBL" id="NHYE01005657">
    <property type="protein sequence ID" value="PPQ65243.1"/>
    <property type="molecule type" value="Genomic_DNA"/>
</dbReference>
<dbReference type="InParanoid" id="A0A409VG56"/>
<evidence type="ECO:0000313" key="2">
    <source>
        <dbReference type="EMBL" id="PPQ65243.1"/>
    </source>
</evidence>
<dbReference type="AlphaFoldDB" id="A0A409VG56"/>
<dbReference type="OrthoDB" id="3022340at2759"/>
<name>A0A409VG56_9AGAR</name>
<accession>A0A409VG56</accession>
<protein>
    <submittedName>
        <fullName evidence="2">Uncharacterized protein</fullName>
    </submittedName>
</protein>
<evidence type="ECO:0000256" key="1">
    <source>
        <dbReference type="SAM" id="MobiDB-lite"/>
    </source>
</evidence>
<sequence>MPVNLSESNNHEEWQLLDDSDYSDEEADDDLVSKHDLSTAPLMTREAFIFTEREGGSTQYGVLGKVLSIHHKDRYESIDDKRLYLNTVRNPPTLGCYVKLSFQEHL</sequence>
<feature type="region of interest" description="Disordered" evidence="1">
    <location>
        <begin position="1"/>
        <end position="34"/>
    </location>
</feature>
<gene>
    <name evidence="2" type="ORF">CVT26_000220</name>
</gene>
<evidence type="ECO:0000313" key="3">
    <source>
        <dbReference type="Proteomes" id="UP000284706"/>
    </source>
</evidence>
<reference evidence="2 3" key="1">
    <citation type="journal article" date="2018" name="Evol. Lett.">
        <title>Horizontal gene cluster transfer increased hallucinogenic mushroom diversity.</title>
        <authorList>
            <person name="Reynolds H.T."/>
            <person name="Vijayakumar V."/>
            <person name="Gluck-Thaler E."/>
            <person name="Korotkin H.B."/>
            <person name="Matheny P.B."/>
            <person name="Slot J.C."/>
        </authorList>
    </citation>
    <scope>NUCLEOTIDE SEQUENCE [LARGE SCALE GENOMIC DNA]</scope>
    <source>
        <strain evidence="2 3">SRW20</strain>
    </source>
</reference>